<reference evidence="2" key="1">
    <citation type="submission" date="2023-07" db="EMBL/GenBank/DDBJ databases">
        <title>Conexibacter stalactiti sp. nov., isolated from stalactites in a lava cave and emended description of the genus Conexibacter.</title>
        <authorList>
            <person name="Lee S.D."/>
        </authorList>
    </citation>
    <scope>NUCLEOTIDE SEQUENCE [LARGE SCALE GENOMIC DNA]</scope>
    <source>
        <strain evidence="2">KCTC 39840</strain>
    </source>
</reference>
<protein>
    <recommendedName>
        <fullName evidence="3">DUF4375 domain-containing protein</fullName>
    </recommendedName>
</protein>
<comment type="caution">
    <text evidence="1">The sequence shown here is derived from an EMBL/GenBank/DDBJ whole genome shotgun (WGS) entry which is preliminary data.</text>
</comment>
<dbReference type="RefSeq" id="WP_318597731.1">
    <property type="nucleotide sequence ID" value="NZ_JAWSTH010000032.1"/>
</dbReference>
<gene>
    <name evidence="1" type="ORF">R7226_13695</name>
</gene>
<sequence length="142" mass="17002">MSRSRRRERRSPRDQRIWDRFGPERRLIRKDEPFERWWRAVGFRELRQLLLWRWDPVGVADFFPATEDEYDMYARPLAELLADGCDSAAVTAYLEEIERDAMNDPGAAATPELGEAIFEWYDESRQHYADFGDSWARLQDRL</sequence>
<accession>A0ABU4HQ10</accession>
<dbReference type="EMBL" id="JAWSTH010000032">
    <property type="protein sequence ID" value="MDW5595397.1"/>
    <property type="molecule type" value="Genomic_DNA"/>
</dbReference>
<name>A0ABU4HQ10_9ACTN</name>
<dbReference type="Proteomes" id="UP001284601">
    <property type="component" value="Unassembled WGS sequence"/>
</dbReference>
<evidence type="ECO:0000313" key="2">
    <source>
        <dbReference type="Proteomes" id="UP001284601"/>
    </source>
</evidence>
<proteinExistence type="predicted"/>
<evidence type="ECO:0000313" key="1">
    <source>
        <dbReference type="EMBL" id="MDW5595397.1"/>
    </source>
</evidence>
<evidence type="ECO:0008006" key="3">
    <source>
        <dbReference type="Google" id="ProtNLM"/>
    </source>
</evidence>
<organism evidence="1 2">
    <name type="scientific">Conexibacter stalactiti</name>
    <dbReference type="NCBI Taxonomy" id="1940611"/>
    <lineage>
        <taxon>Bacteria</taxon>
        <taxon>Bacillati</taxon>
        <taxon>Actinomycetota</taxon>
        <taxon>Thermoleophilia</taxon>
        <taxon>Solirubrobacterales</taxon>
        <taxon>Conexibacteraceae</taxon>
        <taxon>Conexibacter</taxon>
    </lineage>
</organism>
<keyword evidence="2" id="KW-1185">Reference proteome</keyword>